<evidence type="ECO:0000256" key="2">
    <source>
        <dbReference type="ARBA" id="ARBA00022574"/>
    </source>
</evidence>
<evidence type="ECO:0000259" key="6">
    <source>
        <dbReference type="PROSITE" id="PS50222"/>
    </source>
</evidence>
<dbReference type="SUPFAM" id="SSF47473">
    <property type="entry name" value="EF-hand"/>
    <property type="match status" value="1"/>
</dbReference>
<keyword evidence="2 4" id="KW-0853">WD repeat</keyword>
<feature type="repeat" description="WD" evidence="4">
    <location>
        <begin position="764"/>
        <end position="798"/>
    </location>
</feature>
<dbReference type="EMBL" id="JARQWQ010000126">
    <property type="protein sequence ID" value="KAK2549406.1"/>
    <property type="molecule type" value="Genomic_DNA"/>
</dbReference>
<accession>A0AAD9UTI6</accession>
<evidence type="ECO:0000256" key="3">
    <source>
        <dbReference type="ARBA" id="ARBA00022737"/>
    </source>
</evidence>
<dbReference type="InterPro" id="IPR019775">
    <property type="entry name" value="WD40_repeat_CS"/>
</dbReference>
<evidence type="ECO:0000313" key="7">
    <source>
        <dbReference type="EMBL" id="KAK2549406.1"/>
    </source>
</evidence>
<dbReference type="PANTHER" id="PTHR44324:SF6">
    <property type="entry name" value="EF-HAND CALCIUM BINDING DOMAIN 8"/>
    <property type="match status" value="1"/>
</dbReference>
<dbReference type="Pfam" id="PF00400">
    <property type="entry name" value="WD40"/>
    <property type="match status" value="4"/>
</dbReference>
<feature type="repeat" description="WD" evidence="4">
    <location>
        <begin position="837"/>
        <end position="868"/>
    </location>
</feature>
<dbReference type="Proteomes" id="UP001249851">
    <property type="component" value="Unassembled WGS sequence"/>
</dbReference>
<dbReference type="InterPro" id="IPR002048">
    <property type="entry name" value="EF_hand_dom"/>
</dbReference>
<dbReference type="GO" id="GO:0005509">
    <property type="term" value="F:calcium ion binding"/>
    <property type="evidence" value="ECO:0007669"/>
    <property type="project" value="InterPro"/>
</dbReference>
<feature type="repeat" description="WD" evidence="4">
    <location>
        <begin position="591"/>
        <end position="631"/>
    </location>
</feature>
<dbReference type="SMART" id="SM00054">
    <property type="entry name" value="EFh"/>
    <property type="match status" value="1"/>
</dbReference>
<dbReference type="InterPro" id="IPR015943">
    <property type="entry name" value="WD40/YVTN_repeat-like_dom_sf"/>
</dbReference>
<dbReference type="InterPro" id="IPR011992">
    <property type="entry name" value="EF-hand-dom_pair"/>
</dbReference>
<gene>
    <name evidence="7" type="ORF">P5673_030078</name>
</gene>
<name>A0AAD9UTI6_ACRCE</name>
<dbReference type="PROSITE" id="PS50294">
    <property type="entry name" value="WD_REPEATS_REGION"/>
    <property type="match status" value="2"/>
</dbReference>
<dbReference type="AlphaFoldDB" id="A0AAD9UTI6"/>
<dbReference type="InterPro" id="IPR051242">
    <property type="entry name" value="WD-EF-hand_domain"/>
</dbReference>
<feature type="region of interest" description="Disordered" evidence="5">
    <location>
        <begin position="1"/>
        <end position="85"/>
    </location>
</feature>
<feature type="repeat" description="WD" evidence="4">
    <location>
        <begin position="460"/>
        <end position="501"/>
    </location>
</feature>
<proteinExistence type="predicted"/>
<dbReference type="PROSITE" id="PS50222">
    <property type="entry name" value="EF_HAND_2"/>
    <property type="match status" value="1"/>
</dbReference>
<feature type="domain" description="EF-hand" evidence="6">
    <location>
        <begin position="101"/>
        <end position="136"/>
    </location>
</feature>
<reference evidence="7" key="1">
    <citation type="journal article" date="2023" name="G3 (Bethesda)">
        <title>Whole genome assembly and annotation of the endangered Caribbean coral Acropora cervicornis.</title>
        <authorList>
            <person name="Selwyn J.D."/>
            <person name="Vollmer S.V."/>
        </authorList>
    </citation>
    <scope>NUCLEOTIDE SEQUENCE</scope>
    <source>
        <strain evidence="7">K2</strain>
    </source>
</reference>
<dbReference type="InterPro" id="IPR001680">
    <property type="entry name" value="WD40_rpt"/>
</dbReference>
<dbReference type="SMART" id="SM00320">
    <property type="entry name" value="WD40"/>
    <property type="match status" value="11"/>
</dbReference>
<dbReference type="PRINTS" id="PR00320">
    <property type="entry name" value="GPROTEINBRPT"/>
</dbReference>
<dbReference type="Gene3D" id="2.130.10.10">
    <property type="entry name" value="YVTN repeat-like/Quinoprotein amine dehydrogenase"/>
    <property type="match status" value="5"/>
</dbReference>
<dbReference type="PROSITE" id="PS00678">
    <property type="entry name" value="WD_REPEATS_1"/>
    <property type="match status" value="2"/>
</dbReference>
<protein>
    <recommendedName>
        <fullName evidence="1">WD repeat-containing protein on Y chromosome</fullName>
    </recommendedName>
</protein>
<dbReference type="PROSITE" id="PS50082">
    <property type="entry name" value="WD_REPEATS_2"/>
    <property type="match status" value="5"/>
</dbReference>
<reference evidence="7" key="2">
    <citation type="journal article" date="2023" name="Science">
        <title>Genomic signatures of disease resistance in endangered staghorn corals.</title>
        <authorList>
            <person name="Vollmer S.V."/>
            <person name="Selwyn J.D."/>
            <person name="Despard B.A."/>
            <person name="Roesel C.L."/>
        </authorList>
    </citation>
    <scope>NUCLEOTIDE SEQUENCE</scope>
    <source>
        <strain evidence="7">K2</strain>
    </source>
</reference>
<feature type="compositionally biased region" description="Acidic residues" evidence="5">
    <location>
        <begin position="15"/>
        <end position="27"/>
    </location>
</feature>
<keyword evidence="3" id="KW-0677">Repeat</keyword>
<feature type="compositionally biased region" description="Acidic residues" evidence="5">
    <location>
        <begin position="34"/>
        <end position="50"/>
    </location>
</feature>
<organism evidence="7 8">
    <name type="scientific">Acropora cervicornis</name>
    <name type="common">Staghorn coral</name>
    <dbReference type="NCBI Taxonomy" id="6130"/>
    <lineage>
        <taxon>Eukaryota</taxon>
        <taxon>Metazoa</taxon>
        <taxon>Cnidaria</taxon>
        <taxon>Anthozoa</taxon>
        <taxon>Hexacorallia</taxon>
        <taxon>Scleractinia</taxon>
        <taxon>Astrocoeniina</taxon>
        <taxon>Acroporidae</taxon>
        <taxon>Acropora</taxon>
    </lineage>
</organism>
<evidence type="ECO:0000313" key="8">
    <source>
        <dbReference type="Proteomes" id="UP001249851"/>
    </source>
</evidence>
<dbReference type="PANTHER" id="PTHR44324">
    <property type="entry name" value="WD40 REPEAT DOMAIN 95"/>
    <property type="match status" value="1"/>
</dbReference>
<evidence type="ECO:0000256" key="1">
    <source>
        <dbReference type="ARBA" id="ARBA00014901"/>
    </source>
</evidence>
<evidence type="ECO:0000256" key="4">
    <source>
        <dbReference type="PROSITE-ProRule" id="PRU00221"/>
    </source>
</evidence>
<dbReference type="InterPro" id="IPR036322">
    <property type="entry name" value="WD40_repeat_dom_sf"/>
</dbReference>
<comment type="caution">
    <text evidence="7">The sequence shown here is derived from an EMBL/GenBank/DDBJ whole genome shotgun (WGS) entry which is preliminary data.</text>
</comment>
<sequence length="907" mass="101780">MEEKEMRKRVHFPPDEDQEELSDDELCDEKYESQDEIYVEEEEMSVSEESDNSRLSLAKSEEWQGAMAEQHGLKTSRAASKEEEETGKQVMVKLEDQMNNENLEILQKIFEEADEDGGGGLDMDEFRQAMIKTMAGKGEVEEFCSYMLLETQLKDVMTSEDREMEFPNPAREIPSSHRDAITRITYLPKLSHATDDPSDSNGGRYVSVSKEGTLHFWSMDLMHPQKTLSLGHEGKASKNVWITDCVVLPNAKKLALSSADREIAFYDCSANSFDKQLVICSLDYCVLTMNYWYCSTKLNEGILLFGDSGGSVYCLKFFAMAGCLIDLNIGQQIPSDWVRKVKYYPSLQSFISCATASNTSMYLGDVGRKKTGSVFRIRKGISSFDYCKEWNVIVTGGVDHYVRLWNPYVTAKATSTLKGHNSAVTHILVNSDKGEIISAAQDKLSVIEGQREEPSEEQDFSSHFKPICAAIYNDLFEQVVSACHDSVVCVWSLETGEKIIQFSHAHGTSEVTAMRFDPSKRRLITGARDGTVKIWNFNNGCCLSQLKTIDDQEITAILCYKQMIITVGWNRKVAIYRDCREEEESEPRVWPHFHEDDILSAALYPNGLVATCAYDGVVKVWNIETGHVTCRLTTKDYVMERKTSIIPDANSGHPRKDSGCARKDFRFLRNDSCCLQKVSGVPHKDSDFLEPDYEAKRSIEMDIDLPSEMEFEETCHDCSVDKVLFLARRENDVSTATLMTSGSDGTVRAWSVIGGGLLGLFTATQGEHDSVVSLTTDHNNSILATGDTAGFVKVWDISAYCLNPDHQKTPGMPPRKLQLVKRGRTIDSKPPPLLVSFRAHLKSVVSLDFVDSFRLIISGSKDASVRLWTQMGKYVGTYSFAVKSMRCPRQISNTAGNKITLHSHGIV</sequence>
<dbReference type="Gene3D" id="1.10.238.10">
    <property type="entry name" value="EF-hand"/>
    <property type="match status" value="1"/>
</dbReference>
<evidence type="ECO:0000256" key="5">
    <source>
        <dbReference type="SAM" id="MobiDB-lite"/>
    </source>
</evidence>
<keyword evidence="8" id="KW-1185">Reference proteome</keyword>
<dbReference type="SUPFAM" id="SSF50978">
    <property type="entry name" value="WD40 repeat-like"/>
    <property type="match status" value="3"/>
</dbReference>
<feature type="repeat" description="WD" evidence="4">
    <location>
        <begin position="504"/>
        <end position="545"/>
    </location>
</feature>
<dbReference type="InterPro" id="IPR020472">
    <property type="entry name" value="WD40_PAC1"/>
</dbReference>